<protein>
    <submittedName>
        <fullName evidence="6">MYRIP protein</fullName>
    </submittedName>
</protein>
<dbReference type="PANTHER" id="PTHR14555">
    <property type="entry name" value="MYELIN-ASSOCIATED OLIGODENDROCYTIC BASIC PROTEIN MOBP -RELATED"/>
    <property type="match status" value="1"/>
</dbReference>
<feature type="coiled-coil region" evidence="3">
    <location>
        <begin position="613"/>
        <end position="656"/>
    </location>
</feature>
<keyword evidence="2" id="KW-0862">Zinc</keyword>
<comment type="caution">
    <text evidence="6">The sequence shown here is derived from an EMBL/GenBank/DDBJ whole genome shotgun (WGS) entry which is preliminary data.</text>
</comment>
<keyword evidence="3" id="KW-0175">Coiled coil</keyword>
<feature type="compositionally biased region" description="Basic residues" evidence="4">
    <location>
        <begin position="213"/>
        <end position="224"/>
    </location>
</feature>
<feature type="non-terminal residue" evidence="6">
    <location>
        <position position="751"/>
    </location>
</feature>
<dbReference type="Pfam" id="PF04698">
    <property type="entry name" value="Rab_eff_C"/>
    <property type="match status" value="1"/>
</dbReference>
<dbReference type="GO" id="GO:0003779">
    <property type="term" value="F:actin binding"/>
    <property type="evidence" value="ECO:0007669"/>
    <property type="project" value="TreeGrafter"/>
</dbReference>
<feature type="region of interest" description="Disordered" evidence="4">
    <location>
        <begin position="683"/>
        <end position="716"/>
    </location>
</feature>
<feature type="non-terminal residue" evidence="6">
    <location>
        <position position="1"/>
    </location>
</feature>
<accession>A0A7K9Z5F0</accession>
<organism evidence="6 7">
    <name type="scientific">Dicrurus megarhynchus</name>
    <dbReference type="NCBI Taxonomy" id="450177"/>
    <lineage>
        <taxon>Eukaryota</taxon>
        <taxon>Metazoa</taxon>
        <taxon>Chordata</taxon>
        <taxon>Craniata</taxon>
        <taxon>Vertebrata</taxon>
        <taxon>Euteleostomi</taxon>
        <taxon>Archelosauria</taxon>
        <taxon>Archosauria</taxon>
        <taxon>Dinosauria</taxon>
        <taxon>Saurischia</taxon>
        <taxon>Theropoda</taxon>
        <taxon>Coelurosauria</taxon>
        <taxon>Aves</taxon>
        <taxon>Neognathae</taxon>
        <taxon>Neoaves</taxon>
        <taxon>Telluraves</taxon>
        <taxon>Australaves</taxon>
        <taxon>Passeriformes</taxon>
        <taxon>Corvoidea</taxon>
        <taxon>Dicruridae</taxon>
        <taxon>Dicrurus</taxon>
    </lineage>
</organism>
<evidence type="ECO:0000256" key="4">
    <source>
        <dbReference type="SAM" id="MobiDB-lite"/>
    </source>
</evidence>
<evidence type="ECO:0000313" key="7">
    <source>
        <dbReference type="Proteomes" id="UP000537234"/>
    </source>
</evidence>
<feature type="coiled-coil region" evidence="3">
    <location>
        <begin position="438"/>
        <end position="465"/>
    </location>
</feature>
<keyword evidence="1" id="KW-0863">Zinc-finger</keyword>
<proteinExistence type="predicted"/>
<dbReference type="InterPro" id="IPR051745">
    <property type="entry name" value="Intracell_Transport_Effector"/>
</dbReference>
<evidence type="ECO:0000313" key="6">
    <source>
        <dbReference type="EMBL" id="NXJ17057.1"/>
    </source>
</evidence>
<feature type="compositionally biased region" description="Acidic residues" evidence="4">
    <location>
        <begin position="503"/>
        <end position="513"/>
    </location>
</feature>
<dbReference type="InterPro" id="IPR006788">
    <property type="entry name" value="Myrip/Melanophilin"/>
</dbReference>
<feature type="domain" description="Rab effector MyRIP/Melanophilin" evidence="5">
    <location>
        <begin position="42"/>
        <end position="751"/>
    </location>
</feature>
<gene>
    <name evidence="6" type="primary">Myrip</name>
    <name evidence="6" type="ORF">DICMEG_R01061</name>
</gene>
<dbReference type="GO" id="GO:0017022">
    <property type="term" value="F:myosin binding"/>
    <property type="evidence" value="ECO:0007669"/>
    <property type="project" value="TreeGrafter"/>
</dbReference>
<sequence>RLLRTQSLDWYYNNVKSRFKCFGSAKVLKNLYKKHRLESGVCPDAIEESLYEGSFENEGSICGSDSTFYQQTEGHSMMDTLAVALRVAEEAVEEAISKAETYSDSLDKQNEACYLQEHKEDLIEELATTIVQKIIKKQKGKPEQAEADLEWSPSRSSGLASVAVSDQSMLTFPGSRRGSYTLWRSQSAFSLASEDGASKGQDLASSVTEALRRQQKGQSRKQKERKLSALPSWKSVDRLNETSPPSVFQSTDGNWVALQNVALPRPRMLAKPKSQVFKALENESSIVSAYDEMGSDSEDDYDWNVALNKLRQRPRQLPDDFYYSNSQYGAEWVYGNGQYQAVTSPSSGLYTNTETVFSDSETSSLNSSQEAKGPSKLLWLQSRTQSDMPRMEKKHFHGELDVNFNPQALEYSDSSETEEVHYDLEKRSRRWKKNKAISEDLCEEKNQAKANKMNLSQDFDDLSETDISNEDQHHDVKPELMEDELKSRLFQLAAKMSDKETSSGEEQESEPGIDPENQKESLSSEENGRSIQEELKKKYSAVSLCNISTEVLKVINATEELIAESTDPCDFPDDSQDRGIGTLPLGTDPVRLDEQLTTLEENVYLTASTVYGLEGQLTNLEDAARKINSVTEESELADLEDQVATAAAQVHHAELQISDIESRISALTVAGLNVAPCVRLTRKRDQKQTNQMHTIDTSRQQRRKLPAPPIKGEKIDSSPVTTVRTFNRNFMLQGSLTQRTKERKSTAKDLM</sequence>
<dbReference type="GO" id="GO:0008270">
    <property type="term" value="F:zinc ion binding"/>
    <property type="evidence" value="ECO:0007669"/>
    <property type="project" value="UniProtKB-KW"/>
</dbReference>
<dbReference type="GO" id="GO:0030864">
    <property type="term" value="C:cortical actin cytoskeleton"/>
    <property type="evidence" value="ECO:0007669"/>
    <property type="project" value="TreeGrafter"/>
</dbReference>
<evidence type="ECO:0000256" key="2">
    <source>
        <dbReference type="ARBA" id="ARBA00022833"/>
    </source>
</evidence>
<feature type="region of interest" description="Disordered" evidence="4">
    <location>
        <begin position="495"/>
        <end position="530"/>
    </location>
</feature>
<keyword evidence="1" id="KW-0479">Metal-binding</keyword>
<feature type="compositionally biased region" description="Polar residues" evidence="4">
    <location>
        <begin position="688"/>
        <end position="698"/>
    </location>
</feature>
<reference evidence="6 7" key="1">
    <citation type="submission" date="2019-09" db="EMBL/GenBank/DDBJ databases">
        <title>Bird 10,000 Genomes (B10K) Project - Family phase.</title>
        <authorList>
            <person name="Zhang G."/>
        </authorList>
    </citation>
    <scope>NUCLEOTIDE SEQUENCE [LARGE SCALE GENOMIC DNA]</scope>
    <source>
        <strain evidence="6">B10K-DU-001-48</strain>
        <tissue evidence="6">Muscle</tissue>
    </source>
</reference>
<keyword evidence="7" id="KW-1185">Reference proteome</keyword>
<dbReference type="Proteomes" id="UP000537234">
    <property type="component" value="Unassembled WGS sequence"/>
</dbReference>
<dbReference type="PANTHER" id="PTHR14555:SF6">
    <property type="entry name" value="RAB EFFECTOR MYRIP"/>
    <property type="match status" value="1"/>
</dbReference>
<name>A0A7K9Z5F0_9CORV</name>
<dbReference type="AlphaFoldDB" id="A0A7K9Z5F0"/>
<feature type="region of interest" description="Disordered" evidence="4">
    <location>
        <begin position="194"/>
        <end position="232"/>
    </location>
</feature>
<evidence type="ECO:0000256" key="3">
    <source>
        <dbReference type="SAM" id="Coils"/>
    </source>
</evidence>
<evidence type="ECO:0000259" key="5">
    <source>
        <dbReference type="Pfam" id="PF04698"/>
    </source>
</evidence>
<evidence type="ECO:0000256" key="1">
    <source>
        <dbReference type="ARBA" id="ARBA00022771"/>
    </source>
</evidence>
<dbReference type="EMBL" id="VXAD01000133">
    <property type="protein sequence ID" value="NXJ17057.1"/>
    <property type="molecule type" value="Genomic_DNA"/>
</dbReference>